<gene>
    <name evidence="6" type="ORF">ACFOGJ_28285</name>
</gene>
<dbReference type="InterPro" id="IPR008930">
    <property type="entry name" value="Terpenoid_cyclase/PrenylTrfase"/>
</dbReference>
<dbReference type="InterPro" id="IPR041246">
    <property type="entry name" value="Bact_MG10"/>
</dbReference>
<dbReference type="InterPro" id="IPR026284">
    <property type="entry name" value="A2MG_proteobact"/>
</dbReference>
<evidence type="ECO:0000313" key="6">
    <source>
        <dbReference type="EMBL" id="MFC3231180.1"/>
    </source>
</evidence>
<dbReference type="PIRSF" id="PIRSF038980">
    <property type="entry name" value="A2M_bac"/>
    <property type="match status" value="1"/>
</dbReference>
<accession>A0ABV7LA58</accession>
<dbReference type="Gene3D" id="1.50.10.20">
    <property type="match status" value="1"/>
</dbReference>
<dbReference type="SMART" id="SM01359">
    <property type="entry name" value="A2M_N_2"/>
    <property type="match status" value="1"/>
</dbReference>
<dbReference type="InterPro" id="IPR041203">
    <property type="entry name" value="Bact_A2M_MG5"/>
</dbReference>
<reference evidence="7" key="1">
    <citation type="journal article" date="2019" name="Int. J. Syst. Evol. Microbiol.">
        <title>The Global Catalogue of Microorganisms (GCM) 10K type strain sequencing project: providing services to taxonomists for standard genome sequencing and annotation.</title>
        <authorList>
            <consortium name="The Broad Institute Genomics Platform"/>
            <consortium name="The Broad Institute Genome Sequencing Center for Infectious Disease"/>
            <person name="Wu L."/>
            <person name="Ma J."/>
        </authorList>
    </citation>
    <scope>NUCLEOTIDE SEQUENCE [LARGE SCALE GENOMIC DNA]</scope>
    <source>
        <strain evidence="7">KCTC 42964</strain>
    </source>
</reference>
<dbReference type="InterPro" id="IPR002890">
    <property type="entry name" value="MG2"/>
</dbReference>
<dbReference type="Pfam" id="PF07703">
    <property type="entry name" value="A2M_BRD"/>
    <property type="match status" value="1"/>
</dbReference>
<evidence type="ECO:0000259" key="5">
    <source>
        <dbReference type="SMART" id="SM01360"/>
    </source>
</evidence>
<dbReference type="InterPro" id="IPR049120">
    <property type="entry name" value="A2M_bMG2"/>
</dbReference>
<organism evidence="6 7">
    <name type="scientific">Marinibaculum pumilum</name>
    <dbReference type="NCBI Taxonomy" id="1766165"/>
    <lineage>
        <taxon>Bacteria</taxon>
        <taxon>Pseudomonadati</taxon>
        <taxon>Pseudomonadota</taxon>
        <taxon>Alphaproteobacteria</taxon>
        <taxon>Rhodospirillales</taxon>
        <taxon>Rhodospirillaceae</taxon>
        <taxon>Marinibaculum</taxon>
    </lineage>
</organism>
<feature type="domain" description="Alpha-2-macroglobulin" evidence="5">
    <location>
        <begin position="1089"/>
        <end position="1179"/>
    </location>
</feature>
<dbReference type="Pfam" id="PF17962">
    <property type="entry name" value="bMG6"/>
    <property type="match status" value="1"/>
</dbReference>
<dbReference type="Proteomes" id="UP001595528">
    <property type="component" value="Unassembled WGS sequence"/>
</dbReference>
<proteinExistence type="inferred from homology"/>
<dbReference type="RefSeq" id="WP_379906644.1">
    <property type="nucleotide sequence ID" value="NZ_JBHRTR010000054.1"/>
</dbReference>
<feature type="domain" description="Alpha-2-macroglobulin bait region" evidence="4">
    <location>
        <begin position="879"/>
        <end position="1028"/>
    </location>
</feature>
<dbReference type="InterPro" id="IPR021868">
    <property type="entry name" value="Alpha_2_Macroglob_MG3"/>
</dbReference>
<dbReference type="InterPro" id="IPR001599">
    <property type="entry name" value="Macroglobln_a2"/>
</dbReference>
<comment type="similarity">
    <text evidence="1">Belongs to the protease inhibitor I39 (alpha-2-macroglobulin) family. Bacterial alpha-2-macroglobulin subfamily.</text>
</comment>
<dbReference type="SMART" id="SM01360">
    <property type="entry name" value="A2M"/>
    <property type="match status" value="1"/>
</dbReference>
<name>A0ABV7LA58_9PROT</name>
<dbReference type="InterPro" id="IPR041462">
    <property type="entry name" value="Bact_A2M_MG6"/>
</dbReference>
<dbReference type="InterPro" id="IPR011625">
    <property type="entry name" value="A2M_N_BRD"/>
</dbReference>
<dbReference type="Pfam" id="PF17972">
    <property type="entry name" value="bMG5"/>
    <property type="match status" value="1"/>
</dbReference>
<evidence type="ECO:0000256" key="1">
    <source>
        <dbReference type="ARBA" id="ARBA00010556"/>
    </source>
</evidence>
<dbReference type="SUPFAM" id="SSF48239">
    <property type="entry name" value="Terpenoid cyclases/Protein prenyltransferases"/>
    <property type="match status" value="1"/>
</dbReference>
<dbReference type="PANTHER" id="PTHR40094">
    <property type="entry name" value="ALPHA-2-MACROGLOBULIN HOMOLOG"/>
    <property type="match status" value="1"/>
</dbReference>
<dbReference type="Pfam" id="PF21142">
    <property type="entry name" value="A2M_bMG2"/>
    <property type="match status" value="1"/>
</dbReference>
<dbReference type="Pfam" id="PF01835">
    <property type="entry name" value="MG2"/>
    <property type="match status" value="1"/>
</dbReference>
<dbReference type="CDD" id="cd02891">
    <property type="entry name" value="A2M_like"/>
    <property type="match status" value="1"/>
</dbReference>
<sequence>MSAIALRTAALLSLLLAAVLLSAPPPAMAQAAFAPPAGLADRAARLQDTILDGVAAAPQVTRDALAASRDSAADAANWNRAIAFQKQIVQRDRLRGSGRDGAAFVKLAELYGNAGNGGEAAAAAWLAVEAADRSGDGAARAAAYGALSDALAVERDWSHAAAALRAAQAAAGDPKLREDRLDWLEAQYLMRVEQVQVLADQSIPEACIRFTRPLAQPLPLPAQDYLRLEDGGPVSVSAGPAGLCIGGLQHGESYRAVVRKGLPQADGPALAADEDVAFTVDHRPAAVSFPTGPYVLPTARAPAVDLRSVNVSKVALRLMRIADRNLVNRLREGLHNPLYGGQVDELAAESGEQVWRGTMELADPPDEEQRTAVPLAEMMPAPQPGIYVLLAANADDPEQLEWSWTDWAAQWIVLSDIGLASYQGSDGLHVVARSLRSAEPMPGVELRLVSRNNQVLDRVATDADGYALIAPGLLRGSGGNRPAALYAAAAAEGDFTFLDLTGPALELAERGVAGRPAPGPVDAYLYSDRGVYRPGETLPVNLLVRDRDGLALPGMPVVLKLTQPDGREAARQTAVSGSLGALRADFPLAQASQTGQWTVTAHADPAADPVGSLQVTVEDFVPQRIALTLDSAAAAIRAGETVTVKATGEYLYGAPAADLPVKGTLTLQADPAPFPGLPGFRFGLVQDPYSPERRSLPEVRTDAAGHAELPLLLDSLPDAAQPLQARIAVSLFGEGGRPVSRSLTLPVRAERPSIGLKPGFADGQVAEGQAAGFEVALVDGAGEPVAGRDLEVSWIAEDVDYFWYWEDGRLRFRETVRDRVVESSALSVGGDGRATVSQRLPWGRYRLEVADRGAGAASSLRFQVGWGVTPSLPDTPDALELSLAPRDAGTGPVEAFVKAPFAGVVEVMVVNDGLRYRRTLPLPASGAHVSIPVQADWGVGAYLLATAYRPEAGGDDRTARGPSRAMGAAWFPIGTASRRLGVSLDPPEVARPGTEVTVPLQVTAAAGTALPQEMRLAVAAVDEGVLQLTDFTSPDPADHFFGQRRLAMDVHDLYGRLIAPATGMRGNPRSGGDGGGNLDGVSVQTVKVVHLYEGPVTPGPEGRAQVTLALPDGFNGRLRLMAVAWSRAAVGAGSAALTVRNPVVSSLILPQFLAPGDEAEALLSLDNVEGGDGTYTATVTAEGAVAVLDGGQLEQRIAAGGRVRHRVTLSGTSVGTGRLALRLTSPGGIDIAQDWEIAVRPAQPWQSERRSLQLAAGESFTSTTAAEAGMIAGTARIDLSISPVPDVDVPGLLAALRDYPYRCLEQSVSTAYPELFARSLAANWTGVAAEPVAADAAVQAAIRSSIARQKPDGSFGLWNQSGPAEPWLTIYAMDFLSRARAAGHAVPEPVTAQGADWMKNALRYPPEGLTPDGRAYALYVLSRMPAMDASGLRYWAESLSGQVTTPLGLAFLGAARRAAGQPLEDAPALVLAAAEAGTEPRAADWRDYGSSLRDAAATLAVLAEAEVSADRLTPLLNAVSGAAASRDHLSTQEQAWLLRAAHAVADAGGRAEAMRLEVAGRLLEPVRTAVTEHLQGGDPAVTVRNAGAAAVWAYETVRGVPAASLPPAEQGFRISRRYFTLEGREVTLDRVRQNDRFVALVEGAARDGGSHQALVVDLLPAGLEIESQATGGTTALSALPFLPVLTEPLFEGVRSDRYLAAIDLEGEGARFAFAYLVRAVTPGRYVHPAPFVEDMYQPYLFARGAIGELTVARP</sequence>
<protein>
    <submittedName>
        <fullName evidence="6">Alpha-2-macroglobulin</fullName>
    </submittedName>
</protein>
<evidence type="ECO:0000259" key="4">
    <source>
        <dbReference type="SMART" id="SM01359"/>
    </source>
</evidence>
<dbReference type="Gene3D" id="2.60.40.1930">
    <property type="match status" value="1"/>
</dbReference>
<dbReference type="PANTHER" id="PTHR40094:SF1">
    <property type="entry name" value="UBIQUITIN DOMAIN-CONTAINING PROTEIN"/>
    <property type="match status" value="1"/>
</dbReference>
<dbReference type="EMBL" id="JBHRTR010000054">
    <property type="protein sequence ID" value="MFC3231180.1"/>
    <property type="molecule type" value="Genomic_DNA"/>
</dbReference>
<evidence type="ECO:0000313" key="7">
    <source>
        <dbReference type="Proteomes" id="UP001595528"/>
    </source>
</evidence>
<comment type="caution">
    <text evidence="6">The sequence shown here is derived from an EMBL/GenBank/DDBJ whole genome shotgun (WGS) entry which is preliminary data.</text>
</comment>
<keyword evidence="2 3" id="KW-0732">Signal</keyword>
<evidence type="ECO:0000256" key="2">
    <source>
        <dbReference type="ARBA" id="ARBA00022729"/>
    </source>
</evidence>
<feature type="chain" id="PRO_5047460018" evidence="3">
    <location>
        <begin position="30"/>
        <end position="1754"/>
    </location>
</feature>
<evidence type="ECO:0000256" key="3">
    <source>
        <dbReference type="SAM" id="SignalP"/>
    </source>
</evidence>
<keyword evidence="7" id="KW-1185">Reference proteome</keyword>
<dbReference type="Pfam" id="PF17973">
    <property type="entry name" value="bMG10"/>
    <property type="match status" value="1"/>
</dbReference>
<dbReference type="Pfam" id="PF11974">
    <property type="entry name" value="bMG3"/>
    <property type="match status" value="1"/>
</dbReference>
<feature type="signal peptide" evidence="3">
    <location>
        <begin position="1"/>
        <end position="29"/>
    </location>
</feature>
<dbReference type="InterPro" id="IPR051802">
    <property type="entry name" value="YfhM-like"/>
</dbReference>